<keyword evidence="3" id="KW-1185">Reference proteome</keyword>
<name>A0A8J2K4U4_9HEXA</name>
<gene>
    <name evidence="2" type="ORF">AFUS01_LOCUS20046</name>
</gene>
<protein>
    <submittedName>
        <fullName evidence="2">Uncharacterized protein</fullName>
    </submittedName>
</protein>
<feature type="non-terminal residue" evidence="2">
    <location>
        <position position="1"/>
    </location>
</feature>
<accession>A0A8J2K4U4</accession>
<evidence type="ECO:0000256" key="1">
    <source>
        <dbReference type="SAM" id="MobiDB-lite"/>
    </source>
</evidence>
<feature type="compositionally biased region" description="Polar residues" evidence="1">
    <location>
        <begin position="73"/>
        <end position="89"/>
    </location>
</feature>
<dbReference type="Proteomes" id="UP000708208">
    <property type="component" value="Unassembled WGS sequence"/>
</dbReference>
<feature type="region of interest" description="Disordered" evidence="1">
    <location>
        <begin position="73"/>
        <end position="95"/>
    </location>
</feature>
<evidence type="ECO:0000313" key="3">
    <source>
        <dbReference type="Proteomes" id="UP000708208"/>
    </source>
</evidence>
<comment type="caution">
    <text evidence="2">The sequence shown here is derived from an EMBL/GenBank/DDBJ whole genome shotgun (WGS) entry which is preliminary data.</text>
</comment>
<reference evidence="2" key="1">
    <citation type="submission" date="2021-06" db="EMBL/GenBank/DDBJ databases">
        <authorList>
            <person name="Hodson N. C."/>
            <person name="Mongue J. A."/>
            <person name="Jaron S. K."/>
        </authorList>
    </citation>
    <scope>NUCLEOTIDE SEQUENCE</scope>
</reference>
<dbReference type="AlphaFoldDB" id="A0A8J2K4U4"/>
<organism evidence="2 3">
    <name type="scientific">Allacma fusca</name>
    <dbReference type="NCBI Taxonomy" id="39272"/>
    <lineage>
        <taxon>Eukaryota</taxon>
        <taxon>Metazoa</taxon>
        <taxon>Ecdysozoa</taxon>
        <taxon>Arthropoda</taxon>
        <taxon>Hexapoda</taxon>
        <taxon>Collembola</taxon>
        <taxon>Symphypleona</taxon>
        <taxon>Sminthuridae</taxon>
        <taxon>Allacma</taxon>
    </lineage>
</organism>
<sequence>MFIAVEFLSDLKEYAVVPLKNIIDGTIRAKYNKQVGKKLKIRWGRKSYDVMVRGFGSKPEMECICDDLATQAATNDKSDSESMPTSSKSINRKQK</sequence>
<dbReference type="EMBL" id="CAJVCH010213278">
    <property type="protein sequence ID" value="CAG7731459.1"/>
    <property type="molecule type" value="Genomic_DNA"/>
</dbReference>
<proteinExistence type="predicted"/>
<evidence type="ECO:0000313" key="2">
    <source>
        <dbReference type="EMBL" id="CAG7731459.1"/>
    </source>
</evidence>